<evidence type="ECO:0000313" key="4">
    <source>
        <dbReference type="Proteomes" id="UP000712281"/>
    </source>
</evidence>
<dbReference type="Proteomes" id="UP000712281">
    <property type="component" value="Unassembled WGS sequence"/>
</dbReference>
<dbReference type="InterPro" id="IPR006297">
    <property type="entry name" value="EF-4"/>
</dbReference>
<organism evidence="3 4">
    <name type="scientific">Brassica cretica</name>
    <name type="common">Mustard</name>
    <dbReference type="NCBI Taxonomy" id="69181"/>
    <lineage>
        <taxon>Eukaryota</taxon>
        <taxon>Viridiplantae</taxon>
        <taxon>Streptophyta</taxon>
        <taxon>Embryophyta</taxon>
        <taxon>Tracheophyta</taxon>
        <taxon>Spermatophyta</taxon>
        <taxon>Magnoliopsida</taxon>
        <taxon>eudicotyledons</taxon>
        <taxon>Gunneridae</taxon>
        <taxon>Pentapetalae</taxon>
        <taxon>rosids</taxon>
        <taxon>malvids</taxon>
        <taxon>Brassicales</taxon>
        <taxon>Brassicaceae</taxon>
        <taxon>Brassiceae</taxon>
        <taxon>Brassica</taxon>
    </lineage>
</organism>
<dbReference type="InterPro" id="IPR000795">
    <property type="entry name" value="T_Tr_GTP-bd_dom"/>
</dbReference>
<dbReference type="GO" id="GO:0003924">
    <property type="term" value="F:GTPase activity"/>
    <property type="evidence" value="ECO:0007669"/>
    <property type="project" value="InterPro"/>
</dbReference>
<comment type="caution">
    <text evidence="3">The sequence shown here is derived from an EMBL/GenBank/DDBJ whole genome shotgun (WGS) entry which is preliminary data.</text>
</comment>
<dbReference type="Gene3D" id="2.40.30.10">
    <property type="entry name" value="Translation factors"/>
    <property type="match status" value="1"/>
</dbReference>
<name>A0A8S9JL40_BRACR</name>
<evidence type="ECO:0000313" key="3">
    <source>
        <dbReference type="EMBL" id="KAF2582419.1"/>
    </source>
</evidence>
<dbReference type="InterPro" id="IPR027417">
    <property type="entry name" value="P-loop_NTPase"/>
</dbReference>
<protein>
    <recommendedName>
        <fullName evidence="2">Tr-type G domain-containing protein</fullName>
    </recommendedName>
</protein>
<dbReference type="InterPro" id="IPR031157">
    <property type="entry name" value="G_TR_CS"/>
</dbReference>
<feature type="domain" description="Tr-type G" evidence="2">
    <location>
        <begin position="73"/>
        <end position="142"/>
    </location>
</feature>
<dbReference type="PRINTS" id="PR00315">
    <property type="entry name" value="ELONGATNFCT"/>
</dbReference>
<accession>A0A8S9JL40</accession>
<proteinExistence type="predicted"/>
<dbReference type="GO" id="GO:0005525">
    <property type="term" value="F:GTP binding"/>
    <property type="evidence" value="ECO:0007669"/>
    <property type="project" value="InterPro"/>
</dbReference>
<dbReference type="SUPFAM" id="SSF52540">
    <property type="entry name" value="P-loop containing nucleoside triphosphate hydrolases"/>
    <property type="match status" value="1"/>
</dbReference>
<dbReference type="EMBL" id="QGKW02001660">
    <property type="protein sequence ID" value="KAF2582419.1"/>
    <property type="molecule type" value="Genomic_DNA"/>
</dbReference>
<dbReference type="Gene3D" id="3.40.50.300">
    <property type="entry name" value="P-loop containing nucleotide triphosphate hydrolases"/>
    <property type="match status" value="2"/>
</dbReference>
<dbReference type="PROSITE" id="PS00301">
    <property type="entry name" value="G_TR_1"/>
    <property type="match status" value="1"/>
</dbReference>
<dbReference type="PANTHER" id="PTHR43512:SF4">
    <property type="entry name" value="TRANSLATION FACTOR GUF1 HOMOLOG, CHLOROPLASTIC"/>
    <property type="match status" value="1"/>
</dbReference>
<dbReference type="GO" id="GO:0045727">
    <property type="term" value="P:positive regulation of translation"/>
    <property type="evidence" value="ECO:0007669"/>
    <property type="project" value="TreeGrafter"/>
</dbReference>
<dbReference type="Pfam" id="PF00009">
    <property type="entry name" value="GTP_EFTU"/>
    <property type="match status" value="1"/>
</dbReference>
<feature type="compositionally biased region" description="Polar residues" evidence="1">
    <location>
        <begin position="49"/>
        <end position="61"/>
    </location>
</feature>
<evidence type="ECO:0000256" key="1">
    <source>
        <dbReference type="SAM" id="MobiDB-lite"/>
    </source>
</evidence>
<dbReference type="AlphaFoldDB" id="A0A8S9JL40"/>
<reference evidence="3" key="1">
    <citation type="submission" date="2019-12" db="EMBL/GenBank/DDBJ databases">
        <title>Genome sequencing and annotation of Brassica cretica.</title>
        <authorList>
            <person name="Studholme D.J."/>
            <person name="Sarris P.F."/>
        </authorList>
    </citation>
    <scope>NUCLEOTIDE SEQUENCE</scope>
    <source>
        <strain evidence="3">PFS-001/15</strain>
        <tissue evidence="3">Leaf</tissue>
    </source>
</reference>
<dbReference type="GO" id="GO:0043022">
    <property type="term" value="F:ribosome binding"/>
    <property type="evidence" value="ECO:0007669"/>
    <property type="project" value="TreeGrafter"/>
</dbReference>
<gene>
    <name evidence="3" type="ORF">F2Q68_00000301</name>
</gene>
<feature type="region of interest" description="Disordered" evidence="1">
    <location>
        <begin position="43"/>
        <end position="79"/>
    </location>
</feature>
<evidence type="ECO:0000259" key="2">
    <source>
        <dbReference type="Pfam" id="PF00009"/>
    </source>
</evidence>
<sequence length="341" mass="38158">MNKKEGRLWLWTYLLQRSSYPELLPHPHLSVVSPPSQSLAAAVNLPGHSRNSPQSGLSESGSKLAARSGQDSSNFEHLDNMDLERERGITIKLQAARMRYVYEDNPYCLNLIDTPGHVDFSYEVSRSLAACEGALLVVDASQVVNKIDLPGAEPEQVMREIEEVIGLDCNNAILCSAKEGIGITEILDAIVQRIPPPRDTADNPFRALIFDSYYDPYRGVFVYFRVIDGKVKKVLLVQKELNVICECLLFMVYAVKMNGTRFVLLIVLLLQAHYSISDDSAALQAMKAQWTRFPENWKRVDPCGSNWLGSPATTTKLFQWNFNVEGKLGEAISALSELHIL</sequence>
<dbReference type="PANTHER" id="PTHR43512">
    <property type="entry name" value="TRANSLATION FACTOR GUF1-RELATED"/>
    <property type="match status" value="1"/>
</dbReference>